<proteinExistence type="predicted"/>
<feature type="region of interest" description="Disordered" evidence="1">
    <location>
        <begin position="312"/>
        <end position="394"/>
    </location>
</feature>
<dbReference type="Pfam" id="PF10992">
    <property type="entry name" value="Epiplasmin"/>
    <property type="match status" value="1"/>
</dbReference>
<dbReference type="OrthoDB" id="310600at2759"/>
<dbReference type="InterPro" id="IPR021258">
    <property type="entry name" value="Epiplasmin"/>
</dbReference>
<reference evidence="2" key="1">
    <citation type="submission" date="2021-01" db="EMBL/GenBank/DDBJ databases">
        <authorList>
            <consortium name="Genoscope - CEA"/>
            <person name="William W."/>
        </authorList>
    </citation>
    <scope>NUCLEOTIDE SEQUENCE</scope>
</reference>
<feature type="compositionally biased region" description="Low complexity" evidence="1">
    <location>
        <begin position="312"/>
        <end position="328"/>
    </location>
</feature>
<keyword evidence="3" id="KW-1185">Reference proteome</keyword>
<sequence>MAEYQPQAIIQQPALYGAPQTVTGQPQFVRPIVLGNSTYQQQQVTNQNLGQSGFYQGGGMLVNQPVLGASAISSNIISTGQAIKGESKIEYIPYEKTIMEYEEVRRQIQVPITRQITEYQAIQYETEYIPQVIQEKVIEYMPVEKVAERVEYQTVTRQNMLQNTVQQVQQTQIQPIVTTQTYQTTTPVVQTVQKPIVTQVAQPVVQQQIVQNVPQTYYSTYQQPITTQYIQQPLAVQQTIPAPVYQSSSPRLRQSTQVIQASAPVTTTTAYAQPPVLYQASQTRVGAPIVQTQPVAYGYQPQGQQLLTYQGQVPQPNLPNQSNQPISNKQPNQTSTQTPKVSQPPQQPQANQVPSTMQQQQQQQQQQQKPQQQQPIANQQQQKQDKGFLAKLFD</sequence>
<evidence type="ECO:0000256" key="1">
    <source>
        <dbReference type="SAM" id="MobiDB-lite"/>
    </source>
</evidence>
<name>A0A8S1W139_9CILI</name>
<feature type="compositionally biased region" description="Polar residues" evidence="1">
    <location>
        <begin position="329"/>
        <end position="341"/>
    </location>
</feature>
<protein>
    <submittedName>
        <fullName evidence="2">Uncharacterized protein</fullName>
    </submittedName>
</protein>
<dbReference type="EMBL" id="CAJJDO010000078">
    <property type="protein sequence ID" value="CAD8182387.1"/>
    <property type="molecule type" value="Genomic_DNA"/>
</dbReference>
<dbReference type="Proteomes" id="UP000689195">
    <property type="component" value="Unassembled WGS sequence"/>
</dbReference>
<evidence type="ECO:0000313" key="2">
    <source>
        <dbReference type="EMBL" id="CAD8182387.1"/>
    </source>
</evidence>
<feature type="compositionally biased region" description="Low complexity" evidence="1">
    <location>
        <begin position="358"/>
        <end position="382"/>
    </location>
</feature>
<evidence type="ECO:0000313" key="3">
    <source>
        <dbReference type="Proteomes" id="UP000689195"/>
    </source>
</evidence>
<comment type="caution">
    <text evidence="2">The sequence shown here is derived from an EMBL/GenBank/DDBJ whole genome shotgun (WGS) entry which is preliminary data.</text>
</comment>
<gene>
    <name evidence="2" type="ORF">PPENT_87.1.T0780171</name>
</gene>
<organism evidence="2 3">
    <name type="scientific">Paramecium pentaurelia</name>
    <dbReference type="NCBI Taxonomy" id="43138"/>
    <lineage>
        <taxon>Eukaryota</taxon>
        <taxon>Sar</taxon>
        <taxon>Alveolata</taxon>
        <taxon>Ciliophora</taxon>
        <taxon>Intramacronucleata</taxon>
        <taxon>Oligohymenophorea</taxon>
        <taxon>Peniculida</taxon>
        <taxon>Parameciidae</taxon>
        <taxon>Paramecium</taxon>
    </lineage>
</organism>
<accession>A0A8S1W139</accession>
<dbReference type="AlphaFoldDB" id="A0A8S1W139"/>
<feature type="compositionally biased region" description="Basic and acidic residues" evidence="1">
    <location>
        <begin position="383"/>
        <end position="394"/>
    </location>
</feature>